<reference evidence="1" key="1">
    <citation type="submission" date="2021-10" db="EMBL/GenBank/DDBJ databases">
        <title>Tropical sea cucumber genome reveals ecological adaptation and Cuvierian tubules defense mechanism.</title>
        <authorList>
            <person name="Chen T."/>
        </authorList>
    </citation>
    <scope>NUCLEOTIDE SEQUENCE</scope>
    <source>
        <strain evidence="1">Nanhai2018</strain>
        <tissue evidence="1">Muscle</tissue>
    </source>
</reference>
<comment type="caution">
    <text evidence="1">The sequence shown here is derived from an EMBL/GenBank/DDBJ whole genome shotgun (WGS) entry which is preliminary data.</text>
</comment>
<protein>
    <submittedName>
        <fullName evidence="1">Uncharacterized protein</fullName>
    </submittedName>
</protein>
<name>A0A9Q1BYF9_HOLLE</name>
<dbReference type="AlphaFoldDB" id="A0A9Q1BYF9"/>
<proteinExistence type="predicted"/>
<organism evidence="1 2">
    <name type="scientific">Holothuria leucospilota</name>
    <name type="common">Black long sea cucumber</name>
    <name type="synonym">Mertensiothuria leucospilota</name>
    <dbReference type="NCBI Taxonomy" id="206669"/>
    <lineage>
        <taxon>Eukaryota</taxon>
        <taxon>Metazoa</taxon>
        <taxon>Echinodermata</taxon>
        <taxon>Eleutherozoa</taxon>
        <taxon>Echinozoa</taxon>
        <taxon>Holothuroidea</taxon>
        <taxon>Aspidochirotacea</taxon>
        <taxon>Aspidochirotida</taxon>
        <taxon>Holothuriidae</taxon>
        <taxon>Holothuria</taxon>
    </lineage>
</organism>
<evidence type="ECO:0000313" key="2">
    <source>
        <dbReference type="Proteomes" id="UP001152320"/>
    </source>
</evidence>
<dbReference type="EMBL" id="JAIZAY010000010">
    <property type="protein sequence ID" value="KAJ8034834.1"/>
    <property type="molecule type" value="Genomic_DNA"/>
</dbReference>
<sequence>MLERIWLKNFLMIVADTGLRLLVRGQSHPTSLIGRWGWGWKAEISDLDFDIFKGNFLISGTAKKQFLEEKLETLWGRVGGVRGLTEL</sequence>
<accession>A0A9Q1BYF9</accession>
<gene>
    <name evidence="1" type="ORF">HOLleu_21841</name>
</gene>
<dbReference type="Proteomes" id="UP001152320">
    <property type="component" value="Chromosome 10"/>
</dbReference>
<keyword evidence="2" id="KW-1185">Reference proteome</keyword>
<evidence type="ECO:0000313" key="1">
    <source>
        <dbReference type="EMBL" id="KAJ8034834.1"/>
    </source>
</evidence>